<protein>
    <submittedName>
        <fullName evidence="1">Uncharacterized protein</fullName>
    </submittedName>
</protein>
<sequence length="150" mass="17251">MSATYKRLEPSQFLGLTFDDKNNDAYSDYCYILGSLNVDIIKDPHKWQQWVKDLRNSDYRLLQRMMIIDGNGNINIDKINKETLFEANNVGIFDSFSFWAWRKVIVWKLSEEKTSLRVLKHIAAEGAFLGITVTGVVETVGRSLASKIIK</sequence>
<proteinExistence type="predicted"/>
<organism evidence="1">
    <name type="scientific">marine sediment metagenome</name>
    <dbReference type="NCBI Taxonomy" id="412755"/>
    <lineage>
        <taxon>unclassified sequences</taxon>
        <taxon>metagenomes</taxon>
        <taxon>ecological metagenomes</taxon>
    </lineage>
</organism>
<gene>
    <name evidence="1" type="ORF">LCGC14_1488090</name>
</gene>
<comment type="caution">
    <text evidence="1">The sequence shown here is derived from an EMBL/GenBank/DDBJ whole genome shotgun (WGS) entry which is preliminary data.</text>
</comment>
<dbReference type="EMBL" id="LAZR01010667">
    <property type="protein sequence ID" value="KKM65758.1"/>
    <property type="molecule type" value="Genomic_DNA"/>
</dbReference>
<accession>A0A0F9J8B8</accession>
<dbReference type="AlphaFoldDB" id="A0A0F9J8B8"/>
<evidence type="ECO:0000313" key="1">
    <source>
        <dbReference type="EMBL" id="KKM65758.1"/>
    </source>
</evidence>
<feature type="non-terminal residue" evidence="1">
    <location>
        <position position="150"/>
    </location>
</feature>
<name>A0A0F9J8B8_9ZZZZ</name>
<reference evidence="1" key="1">
    <citation type="journal article" date="2015" name="Nature">
        <title>Complex archaea that bridge the gap between prokaryotes and eukaryotes.</title>
        <authorList>
            <person name="Spang A."/>
            <person name="Saw J.H."/>
            <person name="Jorgensen S.L."/>
            <person name="Zaremba-Niedzwiedzka K."/>
            <person name="Martijn J."/>
            <person name="Lind A.E."/>
            <person name="van Eijk R."/>
            <person name="Schleper C."/>
            <person name="Guy L."/>
            <person name="Ettema T.J."/>
        </authorList>
    </citation>
    <scope>NUCLEOTIDE SEQUENCE</scope>
</reference>